<feature type="region of interest" description="Disordered" evidence="5">
    <location>
        <begin position="1002"/>
        <end position="1051"/>
    </location>
</feature>
<dbReference type="SUPFAM" id="SSF49265">
    <property type="entry name" value="Fibronectin type III"/>
    <property type="match status" value="1"/>
</dbReference>
<feature type="signal peptide" evidence="6">
    <location>
        <begin position="1"/>
        <end position="20"/>
    </location>
</feature>
<proteinExistence type="predicted"/>
<gene>
    <name evidence="10 11" type="primary">IGSF9</name>
</gene>
<feature type="domain" description="Ig-like" evidence="7">
    <location>
        <begin position="227"/>
        <end position="319"/>
    </location>
</feature>
<evidence type="ECO:0000256" key="2">
    <source>
        <dbReference type="ARBA" id="ARBA00022737"/>
    </source>
</evidence>
<dbReference type="PROSITE" id="PS50835">
    <property type="entry name" value="IG_LIKE"/>
    <property type="match status" value="5"/>
</dbReference>
<protein>
    <submittedName>
        <fullName evidence="10 11">Protein turtle homolog A isoform X1</fullName>
    </submittedName>
</protein>
<dbReference type="Gene3D" id="2.60.40.10">
    <property type="entry name" value="Immunoglobulins"/>
    <property type="match status" value="7"/>
</dbReference>
<reference evidence="10 11" key="1">
    <citation type="submission" date="2025-05" db="UniProtKB">
        <authorList>
            <consortium name="RefSeq"/>
        </authorList>
    </citation>
    <scope>IDENTIFICATION</scope>
</reference>
<dbReference type="SMART" id="SM00409">
    <property type="entry name" value="IG"/>
    <property type="match status" value="5"/>
</dbReference>
<evidence type="ECO:0000256" key="6">
    <source>
        <dbReference type="SAM" id="SignalP"/>
    </source>
</evidence>
<dbReference type="InterPro" id="IPR013783">
    <property type="entry name" value="Ig-like_fold"/>
</dbReference>
<feature type="domain" description="Fibronectin type-III" evidence="8">
    <location>
        <begin position="508"/>
        <end position="608"/>
    </location>
</feature>
<organism evidence="9 11">
    <name type="scientific">Pogona vitticeps</name>
    <name type="common">central bearded dragon</name>
    <dbReference type="NCBI Taxonomy" id="103695"/>
    <lineage>
        <taxon>Eukaryota</taxon>
        <taxon>Metazoa</taxon>
        <taxon>Chordata</taxon>
        <taxon>Craniata</taxon>
        <taxon>Vertebrata</taxon>
        <taxon>Euteleostomi</taxon>
        <taxon>Lepidosauria</taxon>
        <taxon>Squamata</taxon>
        <taxon>Bifurcata</taxon>
        <taxon>Unidentata</taxon>
        <taxon>Episquamata</taxon>
        <taxon>Toxicofera</taxon>
        <taxon>Iguania</taxon>
        <taxon>Acrodonta</taxon>
        <taxon>Agamidae</taxon>
        <taxon>Amphibolurinae</taxon>
        <taxon>Pogona</taxon>
    </lineage>
</organism>
<feature type="region of interest" description="Disordered" evidence="5">
    <location>
        <begin position="1328"/>
        <end position="1356"/>
    </location>
</feature>
<feature type="region of interest" description="Disordered" evidence="5">
    <location>
        <begin position="897"/>
        <end position="928"/>
    </location>
</feature>
<feature type="domain" description="Ig-like" evidence="7">
    <location>
        <begin position="323"/>
        <end position="414"/>
    </location>
</feature>
<dbReference type="Pfam" id="PF13927">
    <property type="entry name" value="Ig_3"/>
    <property type="match status" value="2"/>
</dbReference>
<dbReference type="SMART" id="SM00408">
    <property type="entry name" value="IGc2"/>
    <property type="match status" value="3"/>
</dbReference>
<dbReference type="PANTHER" id="PTHR12231:SF244">
    <property type="entry name" value="PROTEIN TURTLE HOMOLOG A"/>
    <property type="match status" value="1"/>
</dbReference>
<feature type="compositionally biased region" description="Basic and acidic residues" evidence="5">
    <location>
        <begin position="897"/>
        <end position="908"/>
    </location>
</feature>
<feature type="domain" description="Ig-like" evidence="7">
    <location>
        <begin position="138"/>
        <end position="217"/>
    </location>
</feature>
<evidence type="ECO:0000313" key="9">
    <source>
        <dbReference type="Proteomes" id="UP001652642"/>
    </source>
</evidence>
<dbReference type="InterPro" id="IPR003961">
    <property type="entry name" value="FN3_dom"/>
</dbReference>
<feature type="chain" id="PRO_5045028143" evidence="6">
    <location>
        <begin position="21"/>
        <end position="1407"/>
    </location>
</feature>
<feature type="region of interest" description="Disordered" evidence="5">
    <location>
        <begin position="1384"/>
        <end position="1407"/>
    </location>
</feature>
<dbReference type="PANTHER" id="PTHR12231">
    <property type="entry name" value="CTX-RELATED TYPE I TRANSMEMBRANE PROTEIN"/>
    <property type="match status" value="1"/>
</dbReference>
<dbReference type="Proteomes" id="UP001652642">
    <property type="component" value="Chromosome 15"/>
</dbReference>
<dbReference type="InterPro" id="IPR007110">
    <property type="entry name" value="Ig-like_dom"/>
</dbReference>
<evidence type="ECO:0000256" key="3">
    <source>
        <dbReference type="ARBA" id="ARBA00023157"/>
    </source>
</evidence>
<dbReference type="SUPFAM" id="SSF48726">
    <property type="entry name" value="Immunoglobulin"/>
    <property type="match status" value="5"/>
</dbReference>
<dbReference type="PROSITE" id="PS50853">
    <property type="entry name" value="FN3"/>
    <property type="match status" value="2"/>
</dbReference>
<evidence type="ECO:0000256" key="4">
    <source>
        <dbReference type="ARBA" id="ARBA00023319"/>
    </source>
</evidence>
<feature type="domain" description="Fibronectin type-III" evidence="8">
    <location>
        <begin position="638"/>
        <end position="731"/>
    </location>
</feature>
<dbReference type="InterPro" id="IPR036116">
    <property type="entry name" value="FN3_sf"/>
</dbReference>
<dbReference type="InterPro" id="IPR051170">
    <property type="entry name" value="Neural/epithelial_adhesion"/>
</dbReference>
<dbReference type="InterPro" id="IPR003598">
    <property type="entry name" value="Ig_sub2"/>
</dbReference>
<sequence>MNWCLSIACIILVWSSFADAGDPEEQPRAVIGRIGESAILGCDLLKPADASPPLYVIEWVRFGFLLPIFIKFGLYSPRVDPEYVGRVWIQEGASLRIERLRAEDQGWYECRVLFLDRPSSEDEFQNGTWIHLTVNAPPTFQEVPPAFLEVQNQKPVTLTCLAAGNPQPVVTWQRGNQTIEGGDKVQVKNGSLVFASVERASAGAYTCQATSKEGTVTHMTRLLVQGPPVIVVPPRNVTVNLTQDAFLTCQAEAYPVNLTYSWFQGNTNVFHLSHLQSRIRILVDGSLLIQKTTAEDSGRYTCVPSNGLKRSPSASAFLTVLYPAQATNMPPETLLPIGMQGIISCPNKANPPLLFINWTKDGEPLELGKFPGWTMRADGAILITTSNDDALGVYACTPYNIYGTAGSSAPTRVLLKDPPMFTLRPKEEYFQEVGRELLIPCAARGDPAPNISWTKMSSKGLANAQVDRNNSLVLHPLTKEQHGLWECTANNGVARVSAITTVYVLGTSPHAVANVSVLPLQQAANVTWEPGFDGGYFQRFSIWYTPLLKHLHRPHHDWVSLPVPVGASHVLVENLQSDTGYQFSVLAQNKLGSGPFSEIVTTVPLGEDSSMLLQLGYPMSTMPPPTSPGTPSQIFLSPPQSLMANETTRGVLLLWEPPFHYSVALTGYALELRLDQGGWEVLDGSIPSSETQLLVPGLIKDAFYEFRLVAFAGSYISDPSNIVNVSTTGMEVYPSRTQLPELLPQPVLAGVIGGVCFLSTAVIFSTMAACIMNHRRASRLRKRRQVALHVISPLCSHELPDPPIVFSPNKKLLPSQNSTGSASPDSIVKVKFQTSPYQSLRRSLLWGEKAGADPGLDIFGSDSGNGSKFVLYESHVGEPLPLEHIRRGPDGRFVVQKEDHKRGPHERSAAATERYSLSPASSDSQPEPYLQLYSPARPEELVWQKSIRLRPKNASVARRKAKASGYCQGYYFDRNSSSPTEEAKPLCIANISPVTTMPYGATKQPAWASQGSEGPADVAAASSSPGQSKSPSLPTYGRPPSSQRQANTSDQSGILQYLSLPFFKEMNVDGDEEEEEEEGKETFAPAFLEDSASLKRTVLGNEDRILCPDYMDVQIYSDSEPTLAKSLLSLPQPNTGPAKAALPGTSVCSNSLGSVSEGCKERDPRLRAPLPGRSQTETAHAAVPMEPDWLRVADLPPVESLPPERHKFPASVAAEKFLRGSLASQSSGRGSVSFLRPPSVAPSLVGSYLSSPFGEVVSWQSNCVEEEEVEQPSNALVPAVSKRRNTSVDENYEWDSEFTLESELLDALHLYRIENPKRPVSTIAVQELEKQSSKTSSETSGSPSNSRSVGALEGSISPLPCPEERCAALREEFLAYRRRREATQQRRQKLASGHSRGNERFEQATLL</sequence>
<dbReference type="InterPro" id="IPR036179">
    <property type="entry name" value="Ig-like_dom_sf"/>
</dbReference>
<dbReference type="GeneID" id="110083765"/>
<feature type="domain" description="Ig-like" evidence="7">
    <location>
        <begin position="23"/>
        <end position="112"/>
    </location>
</feature>
<evidence type="ECO:0000256" key="1">
    <source>
        <dbReference type="ARBA" id="ARBA00022729"/>
    </source>
</evidence>
<evidence type="ECO:0000256" key="5">
    <source>
        <dbReference type="SAM" id="MobiDB-lite"/>
    </source>
</evidence>
<dbReference type="Pfam" id="PF00041">
    <property type="entry name" value="fn3"/>
    <property type="match status" value="2"/>
</dbReference>
<evidence type="ECO:0000313" key="10">
    <source>
        <dbReference type="RefSeq" id="XP_072840561.1"/>
    </source>
</evidence>
<dbReference type="RefSeq" id="XP_072840561.1">
    <property type="nucleotide sequence ID" value="XM_072984460.1"/>
</dbReference>
<dbReference type="CDD" id="cd00063">
    <property type="entry name" value="FN3"/>
    <property type="match status" value="2"/>
</dbReference>
<dbReference type="InterPro" id="IPR013098">
    <property type="entry name" value="Ig_I-set"/>
</dbReference>
<dbReference type="RefSeq" id="XP_072840562.1">
    <property type="nucleotide sequence ID" value="XM_072984461.1"/>
</dbReference>
<evidence type="ECO:0000259" key="8">
    <source>
        <dbReference type="PROSITE" id="PS50853"/>
    </source>
</evidence>
<feature type="region of interest" description="Disordered" evidence="5">
    <location>
        <begin position="1152"/>
        <end position="1180"/>
    </location>
</feature>
<accession>A0ABM5F583</accession>
<dbReference type="InterPro" id="IPR003599">
    <property type="entry name" value="Ig_sub"/>
</dbReference>
<feature type="domain" description="Ig-like" evidence="7">
    <location>
        <begin position="419"/>
        <end position="500"/>
    </location>
</feature>
<evidence type="ECO:0000259" key="7">
    <source>
        <dbReference type="PROSITE" id="PS50835"/>
    </source>
</evidence>
<keyword evidence="1 6" id="KW-0732">Signal</keyword>
<name>A0ABM5F583_9SAUR</name>
<dbReference type="SMART" id="SM00060">
    <property type="entry name" value="FN3"/>
    <property type="match status" value="2"/>
</dbReference>
<feature type="compositionally biased region" description="Basic and acidic residues" evidence="5">
    <location>
        <begin position="1396"/>
        <end position="1407"/>
    </location>
</feature>
<feature type="compositionally biased region" description="Polar residues" evidence="5">
    <location>
        <begin position="1040"/>
        <end position="1051"/>
    </location>
</feature>
<dbReference type="CDD" id="cd00096">
    <property type="entry name" value="Ig"/>
    <property type="match status" value="2"/>
</dbReference>
<keyword evidence="2" id="KW-0677">Repeat</keyword>
<feature type="compositionally biased region" description="Low complexity" evidence="5">
    <location>
        <begin position="1019"/>
        <end position="1034"/>
    </location>
</feature>
<keyword evidence="3" id="KW-1015">Disulfide bond</keyword>
<evidence type="ECO:0000313" key="11">
    <source>
        <dbReference type="RefSeq" id="XP_072840562.1"/>
    </source>
</evidence>
<keyword evidence="4" id="KW-0393">Immunoglobulin domain</keyword>
<dbReference type="Pfam" id="PF07679">
    <property type="entry name" value="I-set"/>
    <property type="match status" value="1"/>
</dbReference>
<keyword evidence="9" id="KW-1185">Reference proteome</keyword>
<feature type="compositionally biased region" description="Low complexity" evidence="5">
    <location>
        <begin position="1333"/>
        <end position="1348"/>
    </location>
</feature>